<feature type="domain" description="FecR N-terminal" evidence="2">
    <location>
        <begin position="13"/>
        <end position="55"/>
    </location>
</feature>
<dbReference type="AlphaFoldDB" id="A0A9X8EPK6"/>
<comment type="caution">
    <text evidence="3">The sequence shown here is derived from an EMBL/GenBank/DDBJ whole genome shotgun (WGS) entry which is preliminary data.</text>
</comment>
<dbReference type="PANTHER" id="PTHR30273:SF2">
    <property type="entry name" value="PROTEIN FECR"/>
    <property type="match status" value="1"/>
</dbReference>
<evidence type="ECO:0000313" key="4">
    <source>
        <dbReference type="Proteomes" id="UP000269115"/>
    </source>
</evidence>
<dbReference type="RefSeq" id="WP_123752412.1">
    <property type="nucleotide sequence ID" value="NZ_RJUR01000011.1"/>
</dbReference>
<dbReference type="InterPro" id="IPR032623">
    <property type="entry name" value="FecR_N"/>
</dbReference>
<dbReference type="PANTHER" id="PTHR30273">
    <property type="entry name" value="PERIPLASMIC SIGNAL SENSOR AND SIGMA FACTOR ACTIVATOR FECR-RELATED"/>
    <property type="match status" value="1"/>
</dbReference>
<feature type="domain" description="FecR protein" evidence="1">
    <location>
        <begin position="113"/>
        <end position="205"/>
    </location>
</feature>
<name>A0A9X8EPK6_PSEPU</name>
<dbReference type="PIRSF" id="PIRSF018266">
    <property type="entry name" value="FecR"/>
    <property type="match status" value="1"/>
</dbReference>
<dbReference type="Pfam" id="PF16220">
    <property type="entry name" value="DUF4880"/>
    <property type="match status" value="1"/>
</dbReference>
<gene>
    <name evidence="3" type="ORF">EDF85_0771</name>
</gene>
<organism evidence="3 4">
    <name type="scientific">Pseudomonas putida</name>
    <name type="common">Arthrobacter siderocapsulatus</name>
    <dbReference type="NCBI Taxonomy" id="303"/>
    <lineage>
        <taxon>Bacteria</taxon>
        <taxon>Pseudomonadati</taxon>
        <taxon>Pseudomonadota</taxon>
        <taxon>Gammaproteobacteria</taxon>
        <taxon>Pseudomonadales</taxon>
        <taxon>Pseudomonadaceae</taxon>
        <taxon>Pseudomonas</taxon>
    </lineage>
</organism>
<dbReference type="Pfam" id="PF04773">
    <property type="entry name" value="FecR"/>
    <property type="match status" value="1"/>
</dbReference>
<dbReference type="EMBL" id="RJUR01000011">
    <property type="protein sequence ID" value="ROQ53021.1"/>
    <property type="molecule type" value="Genomic_DNA"/>
</dbReference>
<sequence length="316" mass="34417">MSNDREAQRQALKEAARWHVQRMAGDASPGLERAWRAWLDSAPQNGWAWARVEQLHGQLASVPGGLAFDAFKRAEAQGLTRRGMVKGLLLATGLGLGGWASYRSTPAQALLADVHSGTGEIRSVTLADGSQLVLDTASAVNIRFDSGQRLIQLVRGRILLTSGKDVQQRPLRVQTAQGVVQALGTRFSVAQQAGRSEVEVFEHAVRVSPLLGEAQRLESGQACGFSDQRVDSPQLASAAQAAWSLGQLVVENWRLGDLLDELGRYRPGLLTYAPQLAEQRVSGNFSLTDSDAALSALARSFDLRIERHGRYWVRVM</sequence>
<protein>
    <submittedName>
        <fullName evidence="3">FecR family protein</fullName>
    </submittedName>
</protein>
<evidence type="ECO:0000259" key="2">
    <source>
        <dbReference type="Pfam" id="PF16220"/>
    </source>
</evidence>
<reference evidence="3 4" key="1">
    <citation type="submission" date="2018-11" db="EMBL/GenBank/DDBJ databases">
        <title>Genomic analyses of the natural microbiome of Caenorhabditis elegans.</title>
        <authorList>
            <person name="Samuel B."/>
        </authorList>
    </citation>
    <scope>NUCLEOTIDE SEQUENCE [LARGE SCALE GENOMIC DNA]</scope>
    <source>
        <strain evidence="3 4">BIGb0473</strain>
    </source>
</reference>
<dbReference type="GO" id="GO:0016989">
    <property type="term" value="F:sigma factor antagonist activity"/>
    <property type="evidence" value="ECO:0007669"/>
    <property type="project" value="TreeGrafter"/>
</dbReference>
<accession>A0A9X8EPK6</accession>
<dbReference type="InterPro" id="IPR006860">
    <property type="entry name" value="FecR"/>
</dbReference>
<dbReference type="Proteomes" id="UP000269115">
    <property type="component" value="Unassembled WGS sequence"/>
</dbReference>
<evidence type="ECO:0000259" key="1">
    <source>
        <dbReference type="Pfam" id="PF04773"/>
    </source>
</evidence>
<evidence type="ECO:0000313" key="3">
    <source>
        <dbReference type="EMBL" id="ROQ53021.1"/>
    </source>
</evidence>
<proteinExistence type="predicted"/>
<dbReference type="Gene3D" id="2.60.120.1440">
    <property type="match status" value="1"/>
</dbReference>
<dbReference type="InterPro" id="IPR012373">
    <property type="entry name" value="Ferrdict_sens_TM"/>
</dbReference>